<accession>A0A448Z1N4</accession>
<feature type="compositionally biased region" description="Low complexity" evidence="1">
    <location>
        <begin position="81"/>
        <end position="98"/>
    </location>
</feature>
<evidence type="ECO:0000313" key="3">
    <source>
        <dbReference type="Proteomes" id="UP000291116"/>
    </source>
</evidence>
<feature type="region of interest" description="Disordered" evidence="1">
    <location>
        <begin position="1"/>
        <end position="21"/>
    </location>
</feature>
<name>A0A448Z1N4_9STRA</name>
<keyword evidence="3" id="KW-1185">Reference proteome</keyword>
<dbReference type="OrthoDB" id="199820at2759"/>
<gene>
    <name evidence="2" type="ORF">PSNMU_V1.4_AUG-EV-PASAV3_0026790</name>
</gene>
<protein>
    <submittedName>
        <fullName evidence="2">Uncharacterized protein</fullName>
    </submittedName>
</protein>
<feature type="region of interest" description="Disordered" evidence="1">
    <location>
        <begin position="81"/>
        <end position="111"/>
    </location>
</feature>
<dbReference type="AlphaFoldDB" id="A0A448Z1N4"/>
<dbReference type="EMBL" id="CAACVS010000072">
    <property type="protein sequence ID" value="VEU35930.1"/>
    <property type="molecule type" value="Genomic_DNA"/>
</dbReference>
<dbReference type="Proteomes" id="UP000291116">
    <property type="component" value="Unassembled WGS sequence"/>
</dbReference>
<proteinExistence type="predicted"/>
<reference evidence="2 3" key="1">
    <citation type="submission" date="2019-01" db="EMBL/GenBank/DDBJ databases">
        <authorList>
            <person name="Ferrante I. M."/>
        </authorList>
    </citation>
    <scope>NUCLEOTIDE SEQUENCE [LARGE SCALE GENOMIC DNA]</scope>
    <source>
        <strain evidence="2 3">B856</strain>
    </source>
</reference>
<evidence type="ECO:0000313" key="2">
    <source>
        <dbReference type="EMBL" id="VEU35930.1"/>
    </source>
</evidence>
<feature type="compositionally biased region" description="Basic and acidic residues" evidence="1">
    <location>
        <begin position="1"/>
        <end position="11"/>
    </location>
</feature>
<organism evidence="2 3">
    <name type="scientific">Pseudo-nitzschia multistriata</name>
    <dbReference type="NCBI Taxonomy" id="183589"/>
    <lineage>
        <taxon>Eukaryota</taxon>
        <taxon>Sar</taxon>
        <taxon>Stramenopiles</taxon>
        <taxon>Ochrophyta</taxon>
        <taxon>Bacillariophyta</taxon>
        <taxon>Bacillariophyceae</taxon>
        <taxon>Bacillariophycidae</taxon>
        <taxon>Bacillariales</taxon>
        <taxon>Bacillariaceae</taxon>
        <taxon>Pseudo-nitzschia</taxon>
    </lineage>
</organism>
<sequence>MRRTSTKDKQSRRCRRIRPRTSLSTSTKGFSLLHSALPLFLGLVTLSFTSTSGFGPSVIPSALSPSPALFLRSIESSPKAIANGASSRSSSSLSAAASEGEQTTRAKATPFSPEELVAMARDYVENPSPDWWSDEEFVFRGPVIGPLVKKDLVATLTANEDLRTAFPDLQQNAFGFTADDPIEPNRVWYFVRPRGTFAGPFPMPGTGKMIQPTNAPYIGPPECRSVIFNREGKIKYQSVGYVVDRFTGDTTGGRGAIFGQYAVMGQDIDANPGAVSTIFLQKLSEYLPQFPKSYSKREDLPKWWTDERMGAEL</sequence>
<evidence type="ECO:0000256" key="1">
    <source>
        <dbReference type="SAM" id="MobiDB-lite"/>
    </source>
</evidence>